<dbReference type="AlphaFoldDB" id="A0AAV1M5J5"/>
<organism evidence="1 2">
    <name type="scientific">Parnassius mnemosyne</name>
    <name type="common">clouded apollo</name>
    <dbReference type="NCBI Taxonomy" id="213953"/>
    <lineage>
        <taxon>Eukaryota</taxon>
        <taxon>Metazoa</taxon>
        <taxon>Ecdysozoa</taxon>
        <taxon>Arthropoda</taxon>
        <taxon>Hexapoda</taxon>
        <taxon>Insecta</taxon>
        <taxon>Pterygota</taxon>
        <taxon>Neoptera</taxon>
        <taxon>Endopterygota</taxon>
        <taxon>Lepidoptera</taxon>
        <taxon>Glossata</taxon>
        <taxon>Ditrysia</taxon>
        <taxon>Papilionoidea</taxon>
        <taxon>Papilionidae</taxon>
        <taxon>Parnassiinae</taxon>
        <taxon>Parnassini</taxon>
        <taxon>Parnassius</taxon>
        <taxon>Driopa</taxon>
    </lineage>
</organism>
<keyword evidence="2" id="KW-1185">Reference proteome</keyword>
<dbReference type="Proteomes" id="UP001314205">
    <property type="component" value="Unassembled WGS sequence"/>
</dbReference>
<accession>A0AAV1M5J5</accession>
<comment type="caution">
    <text evidence="1">The sequence shown here is derived from an EMBL/GenBank/DDBJ whole genome shotgun (WGS) entry which is preliminary data.</text>
</comment>
<reference evidence="1 2" key="1">
    <citation type="submission" date="2023-11" db="EMBL/GenBank/DDBJ databases">
        <authorList>
            <person name="Hedman E."/>
            <person name="Englund M."/>
            <person name="Stromberg M."/>
            <person name="Nyberg Akerstrom W."/>
            <person name="Nylinder S."/>
            <person name="Jareborg N."/>
            <person name="Kallberg Y."/>
            <person name="Kronander E."/>
        </authorList>
    </citation>
    <scope>NUCLEOTIDE SEQUENCE [LARGE SCALE GENOMIC DNA]</scope>
</reference>
<gene>
    <name evidence="1" type="ORF">PARMNEM_LOCUS20925</name>
</gene>
<name>A0AAV1M5J5_9NEOP</name>
<proteinExistence type="predicted"/>
<evidence type="ECO:0000313" key="2">
    <source>
        <dbReference type="Proteomes" id="UP001314205"/>
    </source>
</evidence>
<protein>
    <submittedName>
        <fullName evidence="1">Uncharacterized protein</fullName>
    </submittedName>
</protein>
<sequence>MESDPMRLRQYKRSSSAVCEIVLKNSTGQERLNGLALISIRRRIDIETEEVIDLFTAKKARGLNLIL</sequence>
<dbReference type="EMBL" id="CAVLGL010000137">
    <property type="protein sequence ID" value="CAK1602418.1"/>
    <property type="molecule type" value="Genomic_DNA"/>
</dbReference>
<evidence type="ECO:0000313" key="1">
    <source>
        <dbReference type="EMBL" id="CAK1602418.1"/>
    </source>
</evidence>